<dbReference type="PIRSF" id="PIRSF002741">
    <property type="entry name" value="MppA"/>
    <property type="match status" value="1"/>
</dbReference>
<sequence>MSRALITLFLAVPLLASACSQSAGGGTRQEGPPRPGGTLTIGIATPPDCVDPQQVGLNAGLNVGRQLVDSLTDQDPETGEIAPWLAERWEVADDAKSFTFQLREGATFSDGSPVDAAAVKASFDGIKELGPSALVASGYLAEYTGTTVVDQYTARVEFAEPSAQFLQATSTMSLGLLAPAAYDATPQQRCRGEGLIGSGPFVFESFSQNQEIVIGKRHGYTWGSSLWEREGEAYLDRVIYRIVPEPGVRTGSLASGQLDAITDVQPVDEARFEGGEFSSSVRSNPGIVFNLHANTARGVLADENVRKAVQKAVNRKEVSDTVLSPNYAPASSILAASTPLHTDLSAELAHDPDGASALLDEAGWVEGPDGIRVRNGERLSASVIFSSAFNQSQSVLELVQQQLRAVGFELRVEPHPTPEVTDRQQRGDYEFLWYNVTRADPDILRNTFSTEAGDRSKLEPGNPLDVALDKQAASTEAAVRGPGAAEAQRLIVEHAYAIPVFELSQVIALGPTAHDVAFEASSRLRLFDAWVSPS</sequence>
<proteinExistence type="inferred from homology"/>
<keyword evidence="5" id="KW-1185">Reference proteome</keyword>
<evidence type="ECO:0000256" key="2">
    <source>
        <dbReference type="ARBA" id="ARBA00022448"/>
    </source>
</evidence>
<dbReference type="InterPro" id="IPR030678">
    <property type="entry name" value="Peptide/Ni-bd"/>
</dbReference>
<evidence type="ECO:0000256" key="1">
    <source>
        <dbReference type="ARBA" id="ARBA00005695"/>
    </source>
</evidence>
<dbReference type="CDD" id="cd08492">
    <property type="entry name" value="PBP2_NikA_DppA_OppA_like_15"/>
    <property type="match status" value="1"/>
</dbReference>
<dbReference type="EMBL" id="FMZE01000005">
    <property type="protein sequence ID" value="SDD06110.1"/>
    <property type="molecule type" value="Genomic_DNA"/>
</dbReference>
<dbReference type="InterPro" id="IPR039424">
    <property type="entry name" value="SBP_5"/>
</dbReference>
<dbReference type="PANTHER" id="PTHR30290:SF9">
    <property type="entry name" value="OLIGOPEPTIDE-BINDING PROTEIN APPA"/>
    <property type="match status" value="1"/>
</dbReference>
<evidence type="ECO:0000256" key="3">
    <source>
        <dbReference type="ARBA" id="ARBA00022729"/>
    </source>
</evidence>
<dbReference type="PROSITE" id="PS51257">
    <property type="entry name" value="PROKAR_LIPOPROTEIN"/>
    <property type="match status" value="1"/>
</dbReference>
<gene>
    <name evidence="4" type="ORF">SAMN05421630_105392</name>
</gene>
<keyword evidence="3" id="KW-0732">Signal</keyword>
<dbReference type="GO" id="GO:0042597">
    <property type="term" value="C:periplasmic space"/>
    <property type="evidence" value="ECO:0007669"/>
    <property type="project" value="UniProtKB-ARBA"/>
</dbReference>
<accession>A0A222VZL1</accession>
<reference evidence="4 5" key="1">
    <citation type="submission" date="2016-10" db="EMBL/GenBank/DDBJ databases">
        <authorList>
            <person name="de Groot N.N."/>
        </authorList>
    </citation>
    <scope>NUCLEOTIDE SEQUENCE [LARGE SCALE GENOMIC DNA]</scope>
    <source>
        <strain evidence="4 5">CGMCC 4.5506</strain>
    </source>
</reference>
<dbReference type="GO" id="GO:0015833">
    <property type="term" value="P:peptide transport"/>
    <property type="evidence" value="ECO:0007669"/>
    <property type="project" value="TreeGrafter"/>
</dbReference>
<dbReference type="KEGG" id="pmad:BAY61_16710"/>
<comment type="similarity">
    <text evidence="1">Belongs to the bacterial solute-binding protein 5 family.</text>
</comment>
<dbReference type="SUPFAM" id="SSF53850">
    <property type="entry name" value="Periplasmic binding protein-like II"/>
    <property type="match status" value="1"/>
</dbReference>
<keyword evidence="2" id="KW-0813">Transport</keyword>
<evidence type="ECO:0000313" key="4">
    <source>
        <dbReference type="EMBL" id="SDD06110.1"/>
    </source>
</evidence>
<name>A0A222VZL1_9PSEU</name>
<dbReference type="RefSeq" id="WP_211323581.1">
    <property type="nucleotide sequence ID" value="NZ_CP016353.1"/>
</dbReference>
<dbReference type="Proteomes" id="UP000199494">
    <property type="component" value="Unassembled WGS sequence"/>
</dbReference>
<dbReference type="GO" id="GO:0043190">
    <property type="term" value="C:ATP-binding cassette (ABC) transporter complex"/>
    <property type="evidence" value="ECO:0007669"/>
    <property type="project" value="InterPro"/>
</dbReference>
<dbReference type="InterPro" id="IPR000914">
    <property type="entry name" value="SBP_5_dom"/>
</dbReference>
<evidence type="ECO:0000313" key="5">
    <source>
        <dbReference type="Proteomes" id="UP000199494"/>
    </source>
</evidence>
<dbReference type="Gene3D" id="3.40.190.10">
    <property type="entry name" value="Periplasmic binding protein-like II"/>
    <property type="match status" value="1"/>
</dbReference>
<protein>
    <submittedName>
        <fullName evidence="4">Peptide/nickel transport system substrate-binding protein</fullName>
    </submittedName>
</protein>
<dbReference type="GO" id="GO:1904680">
    <property type="term" value="F:peptide transmembrane transporter activity"/>
    <property type="evidence" value="ECO:0007669"/>
    <property type="project" value="TreeGrafter"/>
</dbReference>
<dbReference type="STRING" id="530584.SAMN05421630_105392"/>
<dbReference type="PANTHER" id="PTHR30290">
    <property type="entry name" value="PERIPLASMIC BINDING COMPONENT OF ABC TRANSPORTER"/>
    <property type="match status" value="1"/>
</dbReference>
<dbReference type="Gene3D" id="3.10.105.10">
    <property type="entry name" value="Dipeptide-binding Protein, Domain 3"/>
    <property type="match status" value="1"/>
</dbReference>
<dbReference type="AlphaFoldDB" id="A0A222VZL1"/>
<organism evidence="4 5">
    <name type="scientific">Prauserella marina</name>
    <dbReference type="NCBI Taxonomy" id="530584"/>
    <lineage>
        <taxon>Bacteria</taxon>
        <taxon>Bacillati</taxon>
        <taxon>Actinomycetota</taxon>
        <taxon>Actinomycetes</taxon>
        <taxon>Pseudonocardiales</taxon>
        <taxon>Pseudonocardiaceae</taxon>
        <taxon>Prauserella</taxon>
    </lineage>
</organism>
<dbReference type="Pfam" id="PF00496">
    <property type="entry name" value="SBP_bac_5"/>
    <property type="match status" value="1"/>
</dbReference>